<dbReference type="AlphaFoldDB" id="A0A2N3N6V5"/>
<protein>
    <recommendedName>
        <fullName evidence="8">Transcription factor domain-containing protein</fullName>
    </recommendedName>
</protein>
<dbReference type="InterPro" id="IPR050987">
    <property type="entry name" value="AtrR-like"/>
</dbReference>
<name>A0A2N3N6V5_9PEZI</name>
<evidence type="ECO:0000256" key="2">
    <source>
        <dbReference type="ARBA" id="ARBA00022723"/>
    </source>
</evidence>
<dbReference type="GO" id="GO:0003677">
    <property type="term" value="F:DNA binding"/>
    <property type="evidence" value="ECO:0007669"/>
    <property type="project" value="UniProtKB-KW"/>
</dbReference>
<evidence type="ECO:0000256" key="3">
    <source>
        <dbReference type="ARBA" id="ARBA00023125"/>
    </source>
</evidence>
<keyword evidence="3" id="KW-0238">DNA-binding</keyword>
<comment type="caution">
    <text evidence="6">The sequence shown here is derived from an EMBL/GenBank/DDBJ whole genome shotgun (WGS) entry which is preliminary data.</text>
</comment>
<evidence type="ECO:0008006" key="8">
    <source>
        <dbReference type="Google" id="ProtNLM"/>
    </source>
</evidence>
<evidence type="ECO:0000256" key="1">
    <source>
        <dbReference type="ARBA" id="ARBA00004123"/>
    </source>
</evidence>
<sequence length="601" mass="67085">MDETGNLNNLNPIACKRCKDRKVRIIAMFPNDYPRLELPYHGCKARGVACVYPQRAKRKPRPVADPGSVEASALSVILERLQRVEETITTSNANQNGANEIATPACSNSTDSPVTGLGSHGPISTISTAPCSIWSETDPSPRSLPETFDTSRLDATAALNNAVVKVERIRVKGLAAATISENIHIPPELAIVWIKNYFARKPEDAFTNFIPRKLIEMMPDLQDMPHVDVDPAIWVIYYCILFEGCWFPGDDTASQNHERYLRQIYICCLRALPAWQRQATGSVMDFVAALSMSRTAIEFFDHELFWKTFKFTCRYAQGLNLHNLDSNTTSGAVNPLIEKWDRKSLWMLMQVDLFFRLLCDTPPVLASSLDHWRVNLPRISPEESQTGSGTVSTSCFIVSSRITLILAQFFQLVESPSGNQDMSLLDQTMELCLEIEKIFKDWQLYDWIIRRSKDFNLAWVVGDVLITGYMGIIFMLRKVAALRSGAPTPINCDADLPDYPIVTRAARATLHVADAILGEHPFSSVVAMLFGACQMITPCACLFRDIFNSDSVDAHAQDIALLQRVAKGMEGVSRADTDFAPLAQAMQMLCEEAMKKVEAQA</sequence>
<evidence type="ECO:0000256" key="4">
    <source>
        <dbReference type="ARBA" id="ARBA00023242"/>
    </source>
</evidence>
<dbReference type="EMBL" id="NLAX01000700">
    <property type="protein sequence ID" value="PKS08156.1"/>
    <property type="molecule type" value="Genomic_DNA"/>
</dbReference>
<keyword evidence="2" id="KW-0479">Metal-binding</keyword>
<proteinExistence type="predicted"/>
<dbReference type="Proteomes" id="UP000233524">
    <property type="component" value="Unassembled WGS sequence"/>
</dbReference>
<evidence type="ECO:0000256" key="5">
    <source>
        <dbReference type="SAM" id="MobiDB-lite"/>
    </source>
</evidence>
<dbReference type="PANTHER" id="PTHR46910">
    <property type="entry name" value="TRANSCRIPTION FACTOR PDR1"/>
    <property type="match status" value="1"/>
</dbReference>
<dbReference type="GO" id="GO:0005634">
    <property type="term" value="C:nucleus"/>
    <property type="evidence" value="ECO:0007669"/>
    <property type="project" value="UniProtKB-SubCell"/>
</dbReference>
<evidence type="ECO:0000313" key="7">
    <source>
        <dbReference type="Proteomes" id="UP000233524"/>
    </source>
</evidence>
<evidence type="ECO:0000313" key="6">
    <source>
        <dbReference type="EMBL" id="PKS08156.1"/>
    </source>
</evidence>
<dbReference type="GO" id="GO:0000981">
    <property type="term" value="F:DNA-binding transcription factor activity, RNA polymerase II-specific"/>
    <property type="evidence" value="ECO:0007669"/>
    <property type="project" value="InterPro"/>
</dbReference>
<keyword evidence="7" id="KW-1185">Reference proteome</keyword>
<dbReference type="InParanoid" id="A0A2N3N6V5"/>
<dbReference type="STRING" id="41688.A0A2N3N6V5"/>
<accession>A0A2N3N6V5</accession>
<dbReference type="Gene3D" id="4.10.240.10">
    <property type="entry name" value="Zn(2)-C6 fungal-type DNA-binding domain"/>
    <property type="match status" value="1"/>
</dbReference>
<dbReference type="GO" id="GO:0008270">
    <property type="term" value="F:zinc ion binding"/>
    <property type="evidence" value="ECO:0007669"/>
    <property type="project" value="InterPro"/>
</dbReference>
<gene>
    <name evidence="6" type="ORF">jhhlp_005432</name>
</gene>
<dbReference type="PANTHER" id="PTHR46910:SF3">
    <property type="entry name" value="HALOTOLERANCE PROTEIN 9-RELATED"/>
    <property type="match status" value="1"/>
</dbReference>
<dbReference type="CDD" id="cd12148">
    <property type="entry name" value="fungal_TF_MHR"/>
    <property type="match status" value="1"/>
</dbReference>
<reference evidence="6 7" key="1">
    <citation type="journal article" date="2017" name="G3 (Bethesda)">
        <title>First Draft Genome Sequence of the Pathogenic Fungus Lomentospora prolificans (Formerly Scedosporium prolificans).</title>
        <authorList>
            <person name="Luo R."/>
            <person name="Zimin A."/>
            <person name="Workman R."/>
            <person name="Fan Y."/>
            <person name="Pertea G."/>
            <person name="Grossman N."/>
            <person name="Wear M.P."/>
            <person name="Jia B."/>
            <person name="Miller H."/>
            <person name="Casadevall A."/>
            <person name="Timp W."/>
            <person name="Zhang S.X."/>
            <person name="Salzberg S.L."/>
        </authorList>
    </citation>
    <scope>NUCLEOTIDE SEQUENCE [LARGE SCALE GENOMIC DNA]</scope>
    <source>
        <strain evidence="6 7">JHH-5317</strain>
    </source>
</reference>
<feature type="region of interest" description="Disordered" evidence="5">
    <location>
        <begin position="90"/>
        <end position="114"/>
    </location>
</feature>
<comment type="subcellular location">
    <subcellularLocation>
        <location evidence="1">Nucleus</location>
    </subcellularLocation>
</comment>
<dbReference type="OrthoDB" id="39175at2759"/>
<keyword evidence="4" id="KW-0539">Nucleus</keyword>
<organism evidence="6 7">
    <name type="scientific">Lomentospora prolificans</name>
    <dbReference type="NCBI Taxonomy" id="41688"/>
    <lineage>
        <taxon>Eukaryota</taxon>
        <taxon>Fungi</taxon>
        <taxon>Dikarya</taxon>
        <taxon>Ascomycota</taxon>
        <taxon>Pezizomycotina</taxon>
        <taxon>Sordariomycetes</taxon>
        <taxon>Hypocreomycetidae</taxon>
        <taxon>Microascales</taxon>
        <taxon>Microascaceae</taxon>
        <taxon>Lomentospora</taxon>
    </lineage>
</organism>
<dbReference type="VEuPathDB" id="FungiDB:jhhlp_005432"/>
<dbReference type="InterPro" id="IPR036864">
    <property type="entry name" value="Zn2-C6_fun-type_DNA-bd_sf"/>
</dbReference>